<dbReference type="Proteomes" id="UP001431783">
    <property type="component" value="Unassembled WGS sequence"/>
</dbReference>
<dbReference type="EMBL" id="JARQZJ010000127">
    <property type="protein sequence ID" value="KAK9891103.1"/>
    <property type="molecule type" value="Genomic_DNA"/>
</dbReference>
<sequence>MQLKLTRWPQLKNLLVRYKYEISKSFNHPSYCTHLNQGLNELTHALNLLSPESDEIFSILSILIDQVKLLVNKRKRYSIETIIMSFMLYTISPCAYDLLRGYINLPAKRYLQYI</sequence>
<keyword evidence="1" id="KW-0812">Transmembrane</keyword>
<dbReference type="AlphaFoldDB" id="A0AAW1VC97"/>
<name>A0AAW1VC97_9CUCU</name>
<reference evidence="2 3" key="1">
    <citation type="submission" date="2023-03" db="EMBL/GenBank/DDBJ databases">
        <title>Genome insight into feeding habits of ladybird beetles.</title>
        <authorList>
            <person name="Li H.-S."/>
            <person name="Huang Y.-H."/>
            <person name="Pang H."/>
        </authorList>
    </citation>
    <scope>NUCLEOTIDE SEQUENCE [LARGE SCALE GENOMIC DNA]</scope>
    <source>
        <strain evidence="2">SYSU_2023b</strain>
        <tissue evidence="2">Whole body</tissue>
    </source>
</reference>
<evidence type="ECO:0000256" key="1">
    <source>
        <dbReference type="SAM" id="Phobius"/>
    </source>
</evidence>
<keyword evidence="3" id="KW-1185">Reference proteome</keyword>
<feature type="transmembrane region" description="Helical" evidence="1">
    <location>
        <begin position="77"/>
        <end position="99"/>
    </location>
</feature>
<proteinExistence type="predicted"/>
<keyword evidence="1" id="KW-0472">Membrane</keyword>
<keyword evidence="1" id="KW-1133">Transmembrane helix</keyword>
<evidence type="ECO:0000313" key="2">
    <source>
        <dbReference type="EMBL" id="KAK9891103.1"/>
    </source>
</evidence>
<organism evidence="2 3">
    <name type="scientific">Henosepilachna vigintioctopunctata</name>
    <dbReference type="NCBI Taxonomy" id="420089"/>
    <lineage>
        <taxon>Eukaryota</taxon>
        <taxon>Metazoa</taxon>
        <taxon>Ecdysozoa</taxon>
        <taxon>Arthropoda</taxon>
        <taxon>Hexapoda</taxon>
        <taxon>Insecta</taxon>
        <taxon>Pterygota</taxon>
        <taxon>Neoptera</taxon>
        <taxon>Endopterygota</taxon>
        <taxon>Coleoptera</taxon>
        <taxon>Polyphaga</taxon>
        <taxon>Cucujiformia</taxon>
        <taxon>Coccinelloidea</taxon>
        <taxon>Coccinellidae</taxon>
        <taxon>Epilachninae</taxon>
        <taxon>Epilachnini</taxon>
        <taxon>Henosepilachna</taxon>
    </lineage>
</organism>
<gene>
    <name evidence="2" type="ORF">WA026_013423</name>
</gene>
<accession>A0AAW1VC97</accession>
<protein>
    <submittedName>
        <fullName evidence="2">Uncharacterized protein</fullName>
    </submittedName>
</protein>
<comment type="caution">
    <text evidence="2">The sequence shown here is derived from an EMBL/GenBank/DDBJ whole genome shotgun (WGS) entry which is preliminary data.</text>
</comment>
<evidence type="ECO:0000313" key="3">
    <source>
        <dbReference type="Proteomes" id="UP001431783"/>
    </source>
</evidence>